<dbReference type="Gene3D" id="3.90.1200.10">
    <property type="match status" value="1"/>
</dbReference>
<keyword evidence="3" id="KW-1185">Reference proteome</keyword>
<name>A0A7W6FP76_9SPHN</name>
<comment type="caution">
    <text evidence="2">The sequence shown here is derived from an EMBL/GenBank/DDBJ whole genome shotgun (WGS) entry which is preliminary data.</text>
</comment>
<dbReference type="PANTHER" id="PTHR11012">
    <property type="entry name" value="PROTEIN KINASE-LIKE DOMAIN-CONTAINING"/>
    <property type="match status" value="1"/>
</dbReference>
<evidence type="ECO:0000259" key="1">
    <source>
        <dbReference type="SMART" id="SM00587"/>
    </source>
</evidence>
<sequence length="353" mass="39000">MTAIARIPTAIDQIDTGWFDSVLDRPVANARILNVIHGTATKVQAELTYGDGTPPQVVWVKTGLEPHSHSIGNDQVYAGETFFYRTLGGKYETRTPACLFADTDAQGNSALVLDDLCKLGARFADPIRGGSIDMVASGLRAIARYQAASWMAPELGEIGWLRNGGSYRAADVLDWVWNVEHWRDYSSRPRFALVDPSIRDRDLLFRVHSKLQDEFWPRAPWALCHGDAHFGQVYALPDGEVRLLDWQCVQVAHWAHDVSYFMVSGLSVADRRAAARDLIAGYVAALREFGVADAPDADAAWEAFRAYAFHGIGWMMCLVEMQDEETCCAMAERFSAAVVDLGSIDLILNGSPS</sequence>
<dbReference type="AlphaFoldDB" id="A0A7W6FP76"/>
<evidence type="ECO:0000313" key="3">
    <source>
        <dbReference type="Proteomes" id="UP000571950"/>
    </source>
</evidence>
<organism evidence="2 3">
    <name type="scientific">Sphingobium jiangsuense</name>
    <dbReference type="NCBI Taxonomy" id="870476"/>
    <lineage>
        <taxon>Bacteria</taxon>
        <taxon>Pseudomonadati</taxon>
        <taxon>Pseudomonadota</taxon>
        <taxon>Alphaproteobacteria</taxon>
        <taxon>Sphingomonadales</taxon>
        <taxon>Sphingomonadaceae</taxon>
        <taxon>Sphingobium</taxon>
    </lineage>
</organism>
<dbReference type="EMBL" id="JACIDT010000004">
    <property type="protein sequence ID" value="MBB3925826.1"/>
    <property type="molecule type" value="Genomic_DNA"/>
</dbReference>
<dbReference type="PANTHER" id="PTHR11012:SF30">
    <property type="entry name" value="PROTEIN KINASE-LIKE DOMAIN-CONTAINING"/>
    <property type="match status" value="1"/>
</dbReference>
<protein>
    <recommendedName>
        <fullName evidence="1">CHK kinase-like domain-containing protein</fullName>
    </recommendedName>
</protein>
<dbReference type="RefSeq" id="WP_188071373.1">
    <property type="nucleotide sequence ID" value="NZ_BSPS01000144.1"/>
</dbReference>
<evidence type="ECO:0000313" key="2">
    <source>
        <dbReference type="EMBL" id="MBB3925826.1"/>
    </source>
</evidence>
<dbReference type="InterPro" id="IPR004119">
    <property type="entry name" value="EcKL"/>
</dbReference>
<dbReference type="SUPFAM" id="SSF56112">
    <property type="entry name" value="Protein kinase-like (PK-like)"/>
    <property type="match status" value="1"/>
</dbReference>
<dbReference type="InterPro" id="IPR015897">
    <property type="entry name" value="CHK_kinase-like"/>
</dbReference>
<dbReference type="Proteomes" id="UP000571950">
    <property type="component" value="Unassembled WGS sequence"/>
</dbReference>
<feature type="domain" description="CHK kinase-like" evidence="1">
    <location>
        <begin position="111"/>
        <end position="292"/>
    </location>
</feature>
<dbReference type="Pfam" id="PF02958">
    <property type="entry name" value="EcKL"/>
    <property type="match status" value="1"/>
</dbReference>
<gene>
    <name evidence="2" type="ORF">GGR43_001541</name>
</gene>
<dbReference type="InterPro" id="IPR011009">
    <property type="entry name" value="Kinase-like_dom_sf"/>
</dbReference>
<dbReference type="SMART" id="SM00587">
    <property type="entry name" value="CHK"/>
    <property type="match status" value="1"/>
</dbReference>
<accession>A0A7W6FP76</accession>
<reference evidence="2 3" key="1">
    <citation type="submission" date="2020-08" db="EMBL/GenBank/DDBJ databases">
        <title>Genomic Encyclopedia of Type Strains, Phase IV (KMG-IV): sequencing the most valuable type-strain genomes for metagenomic binning, comparative biology and taxonomic classification.</title>
        <authorList>
            <person name="Goeker M."/>
        </authorList>
    </citation>
    <scope>NUCLEOTIDE SEQUENCE [LARGE SCALE GENOMIC DNA]</scope>
    <source>
        <strain evidence="2 3">DSM 26189</strain>
    </source>
</reference>
<proteinExistence type="predicted"/>